<dbReference type="AlphaFoldDB" id="A0A816IZG2"/>
<sequence>SFWLEHLSFFFFSSVTFLLILYHEWTITVVHCNSPRHTKHSRFNLHVVVGSLPIPTRFLIKDHISAYNYSSRAWIIKPISFRSWF</sequence>
<accession>A0A816IZG2</accession>
<feature type="transmembrane region" description="Helical" evidence="1">
    <location>
        <begin position="6"/>
        <end position="22"/>
    </location>
</feature>
<gene>
    <name evidence="2" type="ORF">DARMORV10_C09P37520.1</name>
</gene>
<feature type="non-terminal residue" evidence="2">
    <location>
        <position position="1"/>
    </location>
</feature>
<keyword evidence="1" id="KW-1133">Transmembrane helix</keyword>
<reference evidence="2" key="1">
    <citation type="submission" date="2021-01" db="EMBL/GenBank/DDBJ databases">
        <authorList>
            <consortium name="Genoscope - CEA"/>
            <person name="William W."/>
        </authorList>
    </citation>
    <scope>NUCLEOTIDE SEQUENCE</scope>
</reference>
<dbReference type="EMBL" id="HG994373">
    <property type="protein sequence ID" value="CAF1748147.1"/>
    <property type="molecule type" value="Genomic_DNA"/>
</dbReference>
<keyword evidence="1" id="KW-0472">Membrane</keyword>
<organism evidence="2">
    <name type="scientific">Brassica napus</name>
    <name type="common">Rape</name>
    <dbReference type="NCBI Taxonomy" id="3708"/>
    <lineage>
        <taxon>Eukaryota</taxon>
        <taxon>Viridiplantae</taxon>
        <taxon>Streptophyta</taxon>
        <taxon>Embryophyta</taxon>
        <taxon>Tracheophyta</taxon>
        <taxon>Spermatophyta</taxon>
        <taxon>Magnoliopsida</taxon>
        <taxon>eudicotyledons</taxon>
        <taxon>Gunneridae</taxon>
        <taxon>Pentapetalae</taxon>
        <taxon>rosids</taxon>
        <taxon>malvids</taxon>
        <taxon>Brassicales</taxon>
        <taxon>Brassicaceae</taxon>
        <taxon>Brassiceae</taxon>
        <taxon>Brassica</taxon>
    </lineage>
</organism>
<protein>
    <submittedName>
        <fullName evidence="2">(rape) hypothetical protein</fullName>
    </submittedName>
</protein>
<proteinExistence type="predicted"/>
<keyword evidence="1" id="KW-0812">Transmembrane</keyword>
<evidence type="ECO:0000313" key="2">
    <source>
        <dbReference type="EMBL" id="CAF1748147.1"/>
    </source>
</evidence>
<name>A0A816IZG2_BRANA</name>
<dbReference type="Proteomes" id="UP001295469">
    <property type="component" value="Chromosome C09"/>
</dbReference>
<evidence type="ECO:0000256" key="1">
    <source>
        <dbReference type="SAM" id="Phobius"/>
    </source>
</evidence>